<dbReference type="EMBL" id="JBEZFP010000073">
    <property type="protein sequence ID" value="MEU8136867.1"/>
    <property type="molecule type" value="Genomic_DNA"/>
</dbReference>
<evidence type="ECO:0000256" key="1">
    <source>
        <dbReference type="SAM" id="MobiDB-lite"/>
    </source>
</evidence>
<gene>
    <name evidence="2" type="ORF">AB0C36_25570</name>
</gene>
<dbReference type="RefSeq" id="WP_358357908.1">
    <property type="nucleotide sequence ID" value="NZ_JBEZFP010000073.1"/>
</dbReference>
<evidence type="ECO:0000313" key="2">
    <source>
        <dbReference type="EMBL" id="MEU8136867.1"/>
    </source>
</evidence>
<sequence length="304" mass="32772">MAESEGSRRSVKDWAVDTLLSGARLAGRVFRRNAQALSQGETLAREAFGGAPKPEQVVIPAASRDMAKPTEAAPPAPRRRTMAERWQDRRTETVQAERDDQARELWHGLAESQRQTAEDRRHNLAQDWARRWEFKRGMLDARAQNEARTPALRETGTVMATVRARATGVRRFFTRARPVDVVVPAAGPVDKGPDRSSPTAAAKLTAEAGGVTNPAPAPAQDSEVEAVLAVAGKGLDKGPSWHGVKAAAEQSTNPWVEAGRSASADRQSGQPHQLPAGASASQHPPELPPAPQPSMSLEKSSELF</sequence>
<comment type="caution">
    <text evidence="2">The sequence shown here is derived from an EMBL/GenBank/DDBJ whole genome shotgun (WGS) entry which is preliminary data.</text>
</comment>
<organism evidence="2 3">
    <name type="scientific">Streptodolium elevatio</name>
    <dbReference type="NCBI Taxonomy" id="3157996"/>
    <lineage>
        <taxon>Bacteria</taxon>
        <taxon>Bacillati</taxon>
        <taxon>Actinomycetota</taxon>
        <taxon>Actinomycetes</taxon>
        <taxon>Kitasatosporales</taxon>
        <taxon>Streptomycetaceae</taxon>
        <taxon>Streptodolium</taxon>
    </lineage>
</organism>
<feature type="compositionally biased region" description="Basic and acidic residues" evidence="1">
    <location>
        <begin position="81"/>
        <end position="100"/>
    </location>
</feature>
<keyword evidence="3" id="KW-1185">Reference proteome</keyword>
<name>A0ABV3DNR8_9ACTN</name>
<proteinExistence type="predicted"/>
<reference evidence="2 3" key="1">
    <citation type="submission" date="2024-06" db="EMBL/GenBank/DDBJ databases">
        <title>The Natural Products Discovery Center: Release of the First 8490 Sequenced Strains for Exploring Actinobacteria Biosynthetic Diversity.</title>
        <authorList>
            <person name="Kalkreuter E."/>
            <person name="Kautsar S.A."/>
            <person name="Yang D."/>
            <person name="Bader C.D."/>
            <person name="Teijaro C.N."/>
            <person name="Fluegel L."/>
            <person name="Davis C.M."/>
            <person name="Simpson J.R."/>
            <person name="Lauterbach L."/>
            <person name="Steele A.D."/>
            <person name="Gui C."/>
            <person name="Meng S."/>
            <person name="Li G."/>
            <person name="Viehrig K."/>
            <person name="Ye F."/>
            <person name="Su P."/>
            <person name="Kiefer A.F."/>
            <person name="Nichols A."/>
            <person name="Cepeda A.J."/>
            <person name="Yan W."/>
            <person name="Fan B."/>
            <person name="Jiang Y."/>
            <person name="Adhikari A."/>
            <person name="Zheng C.-J."/>
            <person name="Schuster L."/>
            <person name="Cowan T.M."/>
            <person name="Smanski M.J."/>
            <person name="Chevrette M.G."/>
            <person name="De Carvalho L.P.S."/>
            <person name="Shen B."/>
        </authorList>
    </citation>
    <scope>NUCLEOTIDE SEQUENCE [LARGE SCALE GENOMIC DNA]</scope>
    <source>
        <strain evidence="2 3">NPDC048946</strain>
    </source>
</reference>
<feature type="region of interest" description="Disordered" evidence="1">
    <location>
        <begin position="234"/>
        <end position="304"/>
    </location>
</feature>
<dbReference type="Proteomes" id="UP001551482">
    <property type="component" value="Unassembled WGS sequence"/>
</dbReference>
<evidence type="ECO:0000313" key="3">
    <source>
        <dbReference type="Proteomes" id="UP001551482"/>
    </source>
</evidence>
<accession>A0ABV3DNR8</accession>
<protein>
    <submittedName>
        <fullName evidence="2">Uncharacterized protein</fullName>
    </submittedName>
</protein>
<feature type="region of interest" description="Disordered" evidence="1">
    <location>
        <begin position="59"/>
        <end position="100"/>
    </location>
</feature>